<keyword evidence="1" id="KW-0378">Hydrolase</keyword>
<dbReference type="PANTHER" id="PTHR32494:SF5">
    <property type="entry name" value="ALLANTOATE AMIDOHYDROLASE"/>
    <property type="match status" value="1"/>
</dbReference>
<gene>
    <name evidence="2" type="ORF">OMP38_23750</name>
</gene>
<accession>A0A9X4KKC0</accession>
<dbReference type="EMBL" id="JAPDHZ010000004">
    <property type="protein sequence ID" value="MDG0793511.1"/>
    <property type="molecule type" value="Genomic_DNA"/>
</dbReference>
<comment type="caution">
    <text evidence="2">The sequence shown here is derived from an EMBL/GenBank/DDBJ whole genome shotgun (WGS) entry which is preliminary data.</text>
</comment>
<proteinExistence type="predicted"/>
<evidence type="ECO:0008006" key="4">
    <source>
        <dbReference type="Google" id="ProtNLM"/>
    </source>
</evidence>
<evidence type="ECO:0000313" key="3">
    <source>
        <dbReference type="Proteomes" id="UP001153387"/>
    </source>
</evidence>
<dbReference type="SUPFAM" id="SSF53187">
    <property type="entry name" value="Zn-dependent exopeptidases"/>
    <property type="match status" value="1"/>
</dbReference>
<dbReference type="InterPro" id="IPR010158">
    <property type="entry name" value="Amidase_Cbmase"/>
</dbReference>
<dbReference type="AlphaFoldDB" id="A0A9X4KKC0"/>
<protein>
    <recommendedName>
        <fullName evidence="4">M20/M25/M40 family metallo-hydrolase</fullName>
    </recommendedName>
</protein>
<sequence>MSLSEIPIDAFKNEIMALLDEMAAHTDDPEDPGVTRLLYGVSWLSAQAALAERMEEAGLAVRYDNVGNLYGRLPGKRDGEAAVLTGSHVDSVRHGGKFDGAYGIAAGIAALGFFAPDVRQAFAAARGRLLLRGRGEPVSDRLLGLRQCGRHLRLAARRRI</sequence>
<reference evidence="2 3" key="1">
    <citation type="submission" date="2022-10" db="EMBL/GenBank/DDBJ databases">
        <title>Comparative genomic analysis of Cohnella hashimotonis sp. nov., isolated from the International Space Station.</title>
        <authorList>
            <person name="Simpson A."/>
            <person name="Venkateswaran K."/>
        </authorList>
    </citation>
    <scope>NUCLEOTIDE SEQUENCE [LARGE SCALE GENOMIC DNA]</scope>
    <source>
        <strain evidence="2 3">DSM 18997</strain>
    </source>
</reference>
<evidence type="ECO:0000313" key="2">
    <source>
        <dbReference type="EMBL" id="MDG0793511.1"/>
    </source>
</evidence>
<dbReference type="GO" id="GO:0016813">
    <property type="term" value="F:hydrolase activity, acting on carbon-nitrogen (but not peptide) bonds, in linear amidines"/>
    <property type="evidence" value="ECO:0007669"/>
    <property type="project" value="InterPro"/>
</dbReference>
<name>A0A9X4KKC0_9BACL</name>
<dbReference type="Proteomes" id="UP001153387">
    <property type="component" value="Unassembled WGS sequence"/>
</dbReference>
<evidence type="ECO:0000256" key="1">
    <source>
        <dbReference type="ARBA" id="ARBA00022801"/>
    </source>
</evidence>
<keyword evidence="3" id="KW-1185">Reference proteome</keyword>
<dbReference type="PANTHER" id="PTHR32494">
    <property type="entry name" value="ALLANTOATE DEIMINASE-RELATED"/>
    <property type="match status" value="1"/>
</dbReference>
<dbReference type="RefSeq" id="WP_277567283.1">
    <property type="nucleotide sequence ID" value="NZ_JAPDHZ010000004.1"/>
</dbReference>
<dbReference type="Gene3D" id="3.40.630.10">
    <property type="entry name" value="Zn peptidases"/>
    <property type="match status" value="1"/>
</dbReference>
<organism evidence="2 3">
    <name type="scientific">Cohnella ginsengisoli</name>
    <dbReference type="NCBI Taxonomy" id="425004"/>
    <lineage>
        <taxon>Bacteria</taxon>
        <taxon>Bacillati</taxon>
        <taxon>Bacillota</taxon>
        <taxon>Bacilli</taxon>
        <taxon>Bacillales</taxon>
        <taxon>Paenibacillaceae</taxon>
        <taxon>Cohnella</taxon>
    </lineage>
</organism>